<organism evidence="1 2">
    <name type="scientific">Phocaeicola plebeius (strain DSM 17135 / JCM 12973 / CCUG 54634 / M2)</name>
    <name type="common">Bacteroides plebeius</name>
    <dbReference type="NCBI Taxonomy" id="484018"/>
    <lineage>
        <taxon>Bacteria</taxon>
        <taxon>Pseudomonadati</taxon>
        <taxon>Bacteroidota</taxon>
        <taxon>Bacteroidia</taxon>
        <taxon>Bacteroidales</taxon>
        <taxon>Bacteroidaceae</taxon>
        <taxon>Phocaeicola</taxon>
    </lineage>
</organism>
<accession>B5CY90</accession>
<evidence type="ECO:0000313" key="2">
    <source>
        <dbReference type="Proteomes" id="UP000003452"/>
    </source>
</evidence>
<name>B5CY90_PHOPM</name>
<dbReference type="EMBL" id="ABQC02000019">
    <property type="protein sequence ID" value="EDY95421.1"/>
    <property type="molecule type" value="Genomic_DNA"/>
</dbReference>
<dbReference type="HOGENOM" id="CLU_3196271_0_0_10"/>
<reference evidence="1 2" key="2">
    <citation type="submission" date="2008-08" db="EMBL/GenBank/DDBJ databases">
        <authorList>
            <person name="Fulton L."/>
            <person name="Clifton S."/>
            <person name="Fulton B."/>
            <person name="Xu J."/>
            <person name="Minx P."/>
            <person name="Pepin K.H."/>
            <person name="Johnson M."/>
            <person name="Thiruvilangam P."/>
            <person name="Bhonagiri V."/>
            <person name="Nash W.E."/>
            <person name="Mardis E.R."/>
            <person name="Wilson R.K."/>
        </authorList>
    </citation>
    <scope>NUCLEOTIDE SEQUENCE [LARGE SCALE GENOMIC DNA]</scope>
    <source>
        <strain evidence="2">DSM 17135 / JCM 12973 / M2</strain>
    </source>
</reference>
<protein>
    <submittedName>
        <fullName evidence="1">Uncharacterized protein</fullName>
    </submittedName>
</protein>
<sequence length="45" mass="5313">MKTNQSTFFNPESEKYVIYLEHIFPICQITITINKSTTKSNYLIL</sequence>
<comment type="caution">
    <text evidence="1">The sequence shown here is derived from an EMBL/GenBank/DDBJ whole genome shotgun (WGS) entry which is preliminary data.</text>
</comment>
<reference evidence="1 2" key="1">
    <citation type="submission" date="2008-08" db="EMBL/GenBank/DDBJ databases">
        <title>Draft genome sequence of Bacteroides plebeius (DSM 17135).</title>
        <authorList>
            <person name="Sudarsanam P."/>
            <person name="Ley R."/>
            <person name="Guruge J."/>
            <person name="Turnbaugh P.J."/>
            <person name="Mahowald M."/>
            <person name="Liep D."/>
            <person name="Gordon J."/>
        </authorList>
    </citation>
    <scope>NUCLEOTIDE SEQUENCE [LARGE SCALE GENOMIC DNA]</scope>
    <source>
        <strain evidence="2">DSM 17135 / JCM 12973 / M2</strain>
    </source>
</reference>
<dbReference type="Proteomes" id="UP000003452">
    <property type="component" value="Unassembled WGS sequence"/>
</dbReference>
<proteinExistence type="predicted"/>
<evidence type="ECO:0000313" key="1">
    <source>
        <dbReference type="EMBL" id="EDY95421.1"/>
    </source>
</evidence>
<dbReference type="AlphaFoldDB" id="B5CY90"/>
<gene>
    <name evidence="1" type="ORF">BACPLE_01687</name>
</gene>